<comment type="similarity">
    <text evidence="1 5">Belongs to the E2F/DP family.</text>
</comment>
<feature type="compositionally biased region" description="Basic residues" evidence="6">
    <location>
        <begin position="103"/>
        <end position="112"/>
    </location>
</feature>
<dbReference type="Gene3D" id="6.10.250.540">
    <property type="match status" value="1"/>
</dbReference>
<feature type="compositionally biased region" description="Acidic residues" evidence="6">
    <location>
        <begin position="314"/>
        <end position="324"/>
    </location>
</feature>
<dbReference type="Pfam" id="PF02319">
    <property type="entry name" value="WHD_E2F_TDP"/>
    <property type="match status" value="1"/>
</dbReference>
<comment type="subcellular location">
    <subcellularLocation>
        <location evidence="5">Nucleus</location>
    </subcellularLocation>
</comment>
<evidence type="ECO:0000256" key="5">
    <source>
        <dbReference type="RuleBase" id="RU003796"/>
    </source>
</evidence>
<keyword evidence="2 5" id="KW-0805">Transcription regulation</keyword>
<evidence type="ECO:0000313" key="8">
    <source>
        <dbReference type="Proteomes" id="UP001152795"/>
    </source>
</evidence>
<dbReference type="Pfam" id="PF16421">
    <property type="entry name" value="E2F_CC-MB"/>
    <property type="match status" value="1"/>
</dbReference>
<evidence type="ECO:0000256" key="2">
    <source>
        <dbReference type="ARBA" id="ARBA00023015"/>
    </source>
</evidence>
<dbReference type="SUPFAM" id="SSF46785">
    <property type="entry name" value="Winged helix' DNA-binding domain"/>
    <property type="match status" value="1"/>
</dbReference>
<evidence type="ECO:0000256" key="3">
    <source>
        <dbReference type="ARBA" id="ARBA00023125"/>
    </source>
</evidence>
<sequence>MATVSNQTSQVFTVENRGIFNMKHGRNINDVQTTTSVQKLSVEKRDLFGNTPNVNNNTLDRTPDVAVFPRGSRPNILLPPQAKRRLNWESKAESSDPTFKPPTTKRKTRTKTKTCALKVKSPIEKTRYDTSLGLLTKKFVGLIRRSASGVLDLNEAAELLAVQKRRIYDITNVLEGIGLIQKKSKNNIQWRGCRSALLHVDDDDNHDVTPAISPTIVDLHTDVADLEAKENRLDELIATYIRNVNEFKDQTLIAINAPPKTRLEVPDPATESIQLSLKSTDGPIDVFLCPDENDQASPVKSESGSSSSDYVSTSEEEIGPDSENVDMFPVHGIQDVNFQETLGCNFERIPETDEETLIAFSPFREETDDYFYSLTEEEGLMDLYDMYDLKPSFPLDI</sequence>
<dbReference type="GO" id="GO:0090575">
    <property type="term" value="C:RNA polymerase II transcription regulator complex"/>
    <property type="evidence" value="ECO:0007669"/>
    <property type="project" value="TreeGrafter"/>
</dbReference>
<keyword evidence="3 5" id="KW-0238">DNA-binding</keyword>
<evidence type="ECO:0000313" key="7">
    <source>
        <dbReference type="EMBL" id="CAB4036350.1"/>
    </source>
</evidence>
<dbReference type="Gene3D" id="1.10.10.10">
    <property type="entry name" value="Winged helix-like DNA-binding domain superfamily/Winged helix DNA-binding domain"/>
    <property type="match status" value="1"/>
</dbReference>
<dbReference type="AlphaFoldDB" id="A0A6S7K3L3"/>
<dbReference type="InterPro" id="IPR036388">
    <property type="entry name" value="WH-like_DNA-bd_sf"/>
</dbReference>
<dbReference type="GO" id="GO:0046983">
    <property type="term" value="F:protein dimerization activity"/>
    <property type="evidence" value="ECO:0007669"/>
    <property type="project" value="InterPro"/>
</dbReference>
<gene>
    <name evidence="7" type="ORF">PACLA_8A027773</name>
</gene>
<evidence type="ECO:0000256" key="4">
    <source>
        <dbReference type="ARBA" id="ARBA00023163"/>
    </source>
</evidence>
<dbReference type="Proteomes" id="UP001152795">
    <property type="component" value="Unassembled WGS sequence"/>
</dbReference>
<dbReference type="GO" id="GO:0000981">
    <property type="term" value="F:DNA-binding transcription factor activity, RNA polymerase II-specific"/>
    <property type="evidence" value="ECO:0007669"/>
    <property type="project" value="TreeGrafter"/>
</dbReference>
<dbReference type="SMART" id="SM01372">
    <property type="entry name" value="E2F_TDP"/>
    <property type="match status" value="1"/>
</dbReference>
<dbReference type="InterPro" id="IPR015633">
    <property type="entry name" value="E2F"/>
</dbReference>
<comment type="caution">
    <text evidence="7">The sequence shown here is derived from an EMBL/GenBank/DDBJ whole genome shotgun (WGS) entry which is preliminary data.</text>
</comment>
<protein>
    <submittedName>
        <fullName evidence="7">Transcription factor E2F3-like</fullName>
    </submittedName>
</protein>
<dbReference type="InterPro" id="IPR036390">
    <property type="entry name" value="WH_DNA-bd_sf"/>
</dbReference>
<dbReference type="InterPro" id="IPR037241">
    <property type="entry name" value="E2F-DP_heterodim"/>
</dbReference>
<name>A0A6S7K3L3_PARCT</name>
<keyword evidence="8" id="KW-1185">Reference proteome</keyword>
<proteinExistence type="inferred from homology"/>
<reference evidence="7" key="1">
    <citation type="submission" date="2020-04" db="EMBL/GenBank/DDBJ databases">
        <authorList>
            <person name="Alioto T."/>
            <person name="Alioto T."/>
            <person name="Gomez Garrido J."/>
        </authorList>
    </citation>
    <scope>NUCLEOTIDE SEQUENCE</scope>
    <source>
        <strain evidence="7">A484AB</strain>
    </source>
</reference>
<dbReference type="GO" id="GO:0000978">
    <property type="term" value="F:RNA polymerase II cis-regulatory region sequence-specific DNA binding"/>
    <property type="evidence" value="ECO:0007669"/>
    <property type="project" value="InterPro"/>
</dbReference>
<dbReference type="InterPro" id="IPR003316">
    <property type="entry name" value="E2F_WHTH_DNA-bd_dom"/>
</dbReference>
<feature type="region of interest" description="Disordered" evidence="6">
    <location>
        <begin position="88"/>
        <end position="112"/>
    </location>
</feature>
<dbReference type="PANTHER" id="PTHR12081">
    <property type="entry name" value="TRANSCRIPTION FACTOR E2F"/>
    <property type="match status" value="1"/>
</dbReference>
<keyword evidence="4 5" id="KW-0804">Transcription</keyword>
<dbReference type="CDD" id="cd14660">
    <property type="entry name" value="E2F_DD"/>
    <property type="match status" value="1"/>
</dbReference>
<evidence type="ECO:0000256" key="6">
    <source>
        <dbReference type="SAM" id="MobiDB-lite"/>
    </source>
</evidence>
<dbReference type="OrthoDB" id="1743261at2759"/>
<evidence type="ECO:0000256" key="1">
    <source>
        <dbReference type="ARBA" id="ARBA00010940"/>
    </source>
</evidence>
<dbReference type="InterPro" id="IPR032198">
    <property type="entry name" value="E2F_CC-MB"/>
</dbReference>
<dbReference type="SUPFAM" id="SSF144074">
    <property type="entry name" value="E2F-DP heterodimerization region"/>
    <property type="match status" value="1"/>
</dbReference>
<dbReference type="PANTHER" id="PTHR12081:SF107">
    <property type="entry name" value="E2E3"/>
    <property type="match status" value="1"/>
</dbReference>
<accession>A0A6S7K3L3</accession>
<feature type="compositionally biased region" description="Low complexity" evidence="6">
    <location>
        <begin position="301"/>
        <end position="313"/>
    </location>
</feature>
<dbReference type="FunFam" id="1.10.10.10:FF:000008">
    <property type="entry name" value="E2F transcription factor 1"/>
    <property type="match status" value="1"/>
</dbReference>
<dbReference type="EMBL" id="CACRXK020021931">
    <property type="protein sequence ID" value="CAB4036350.1"/>
    <property type="molecule type" value="Genomic_DNA"/>
</dbReference>
<organism evidence="7 8">
    <name type="scientific">Paramuricea clavata</name>
    <name type="common">Red gorgonian</name>
    <name type="synonym">Violescent sea-whip</name>
    <dbReference type="NCBI Taxonomy" id="317549"/>
    <lineage>
        <taxon>Eukaryota</taxon>
        <taxon>Metazoa</taxon>
        <taxon>Cnidaria</taxon>
        <taxon>Anthozoa</taxon>
        <taxon>Octocorallia</taxon>
        <taxon>Malacalcyonacea</taxon>
        <taxon>Plexauridae</taxon>
        <taxon>Paramuricea</taxon>
    </lineage>
</organism>
<keyword evidence="5" id="KW-0539">Nucleus</keyword>
<feature type="region of interest" description="Disordered" evidence="6">
    <location>
        <begin position="290"/>
        <end position="324"/>
    </location>
</feature>